<dbReference type="GO" id="GO:0005829">
    <property type="term" value="C:cytosol"/>
    <property type="evidence" value="ECO:0007669"/>
    <property type="project" value="TreeGrafter"/>
</dbReference>
<dbReference type="GO" id="GO:0005814">
    <property type="term" value="C:centriole"/>
    <property type="evidence" value="ECO:0007669"/>
    <property type="project" value="TreeGrafter"/>
</dbReference>
<dbReference type="OrthoDB" id="8899035at2759"/>
<feature type="domain" description="ALMS motif" evidence="5">
    <location>
        <begin position="502"/>
        <end position="573"/>
    </location>
</feature>
<evidence type="ECO:0000256" key="1">
    <source>
        <dbReference type="ARBA" id="ARBA00004300"/>
    </source>
</evidence>
<dbReference type="PANTHER" id="PTHR21553">
    <property type="entry name" value="ALMS1-RELATED"/>
    <property type="match status" value="1"/>
</dbReference>
<dbReference type="GO" id="GO:0008017">
    <property type="term" value="F:microtubule binding"/>
    <property type="evidence" value="ECO:0007669"/>
    <property type="project" value="TreeGrafter"/>
</dbReference>
<comment type="subcellular location">
    <subcellularLocation>
        <location evidence="1">Cytoplasm</location>
        <location evidence="1">Cytoskeleton</location>
        <location evidence="1">Microtubule organizing center</location>
        <location evidence="1">Centrosome</location>
    </subcellularLocation>
</comment>
<protein>
    <submittedName>
        <fullName evidence="8">Centrosomal protein C10orf90 homolog</fullName>
    </submittedName>
</protein>
<dbReference type="GeneID" id="106544233"/>
<dbReference type="RefSeq" id="XP_013915930.1">
    <property type="nucleotide sequence ID" value="XM_014060455.1"/>
</dbReference>
<reference evidence="8" key="1">
    <citation type="submission" date="2025-08" db="UniProtKB">
        <authorList>
            <consortium name="RefSeq"/>
        </authorList>
    </citation>
    <scope>IDENTIFICATION</scope>
</reference>
<proteinExistence type="predicted"/>
<keyword evidence="7" id="KW-1185">Reference proteome</keyword>
<dbReference type="InterPro" id="IPR029299">
    <property type="entry name" value="ALMS_motif"/>
</dbReference>
<name>A0A6I9Y7X4_9SAUR</name>
<evidence type="ECO:0000313" key="8">
    <source>
        <dbReference type="RefSeq" id="XP_013915930.1"/>
    </source>
</evidence>
<keyword evidence="3" id="KW-0206">Cytoskeleton</keyword>
<feature type="region of interest" description="Disordered" evidence="4">
    <location>
        <begin position="535"/>
        <end position="573"/>
    </location>
</feature>
<evidence type="ECO:0000313" key="7">
    <source>
        <dbReference type="Proteomes" id="UP000504617"/>
    </source>
</evidence>
<feature type="domain" description="Centrosomal protein C10orf90 N-terminal" evidence="6">
    <location>
        <begin position="5"/>
        <end position="496"/>
    </location>
</feature>
<sequence length="573" mass="64939">MISSILISQTIDENKSRANKTAFPVRSVITQSDGYHMNQSLANHNSVNINRAFVFLPRKLGFQATSEDNVFNSKEEKPWHNQRKGFASITITAKRVVPPSNNTIQANTFEYCLECQEKKQLITTVPTSDVTGLRKLSESLHSQVNDQNRSVREIADSESCLQSYKRQSEWISSPPKRMILPDNTLSFTSSVHLTISQQCPKTIYYVDKSLLVPVDQLLTNTQKMHRSVVSFHINCSSQNTTPDGVDSLANGKLITKVLKFPEVRETSFKAIWNADLQDIYLDKNQRMEIESLGTEDFWKNPPPSVSVLTSPQEVDNLRQLRNNDISSSDNPMTLPGYIPHWTYYKDAHGFSGSNRKQSRKDKYHEVASDSFLEQSSKKELIINGRISLKDKHLPKGTSESKERNAQVLQNHKFSDLTHHIKVSSKSLLDENDCNGKVPCSKGDYKLYGSTSPSEEHKINVKKEVVNRLTTSAAHEPDVPREKYEAFQHSEVCLEPEKIPASPLTLREALEVHKPHFISHSQERLKKLEHIVQLRKAQRSEDLGKKQGTALSSKLSPTPITSKKKQYTVPHPLS</sequence>
<dbReference type="GO" id="GO:0005813">
    <property type="term" value="C:centrosome"/>
    <property type="evidence" value="ECO:0007669"/>
    <property type="project" value="UniProtKB-SubCell"/>
</dbReference>
<organism evidence="7 8">
    <name type="scientific">Thamnophis sirtalis</name>
    <dbReference type="NCBI Taxonomy" id="35019"/>
    <lineage>
        <taxon>Eukaryota</taxon>
        <taxon>Metazoa</taxon>
        <taxon>Chordata</taxon>
        <taxon>Craniata</taxon>
        <taxon>Vertebrata</taxon>
        <taxon>Euteleostomi</taxon>
        <taxon>Lepidosauria</taxon>
        <taxon>Squamata</taxon>
        <taxon>Bifurcata</taxon>
        <taxon>Unidentata</taxon>
        <taxon>Episquamata</taxon>
        <taxon>Toxicofera</taxon>
        <taxon>Serpentes</taxon>
        <taxon>Colubroidea</taxon>
        <taxon>Colubridae</taxon>
        <taxon>Natricinae</taxon>
        <taxon>Thamnophis</taxon>
    </lineage>
</organism>
<dbReference type="Pfam" id="PF15309">
    <property type="entry name" value="ALMS_motif"/>
    <property type="match status" value="1"/>
</dbReference>
<dbReference type="KEGG" id="tsr:106544233"/>
<evidence type="ECO:0000259" key="5">
    <source>
        <dbReference type="Pfam" id="PF15309"/>
    </source>
</evidence>
<evidence type="ECO:0000256" key="3">
    <source>
        <dbReference type="ARBA" id="ARBA00023212"/>
    </source>
</evidence>
<dbReference type="Pfam" id="PF17730">
    <property type="entry name" value="Centro_C10orf90"/>
    <property type="match status" value="1"/>
</dbReference>
<evidence type="ECO:0000256" key="2">
    <source>
        <dbReference type="ARBA" id="ARBA00022490"/>
    </source>
</evidence>
<evidence type="ECO:0000259" key="6">
    <source>
        <dbReference type="Pfam" id="PF17730"/>
    </source>
</evidence>
<dbReference type="InterPro" id="IPR041179">
    <property type="entry name" value="C10orf90_N"/>
</dbReference>
<evidence type="ECO:0000256" key="4">
    <source>
        <dbReference type="SAM" id="MobiDB-lite"/>
    </source>
</evidence>
<dbReference type="Proteomes" id="UP000504617">
    <property type="component" value="Unplaced"/>
</dbReference>
<gene>
    <name evidence="8" type="primary">LOC106544233</name>
</gene>
<feature type="compositionally biased region" description="Polar residues" evidence="4">
    <location>
        <begin position="548"/>
        <end position="560"/>
    </location>
</feature>
<dbReference type="AlphaFoldDB" id="A0A6I9Y7X4"/>
<feature type="compositionally biased region" description="Basic and acidic residues" evidence="4">
    <location>
        <begin position="535"/>
        <end position="544"/>
    </location>
</feature>
<dbReference type="PANTHER" id="PTHR21553:SF24">
    <property type="entry name" value="(E2-INDEPENDENT) E3 UBIQUITIN-CONJUGATING ENZYME FATS"/>
    <property type="match status" value="1"/>
</dbReference>
<accession>A0A6I9Y7X4</accession>
<feature type="non-terminal residue" evidence="8">
    <location>
        <position position="573"/>
    </location>
</feature>
<keyword evidence="2" id="KW-0963">Cytoplasm</keyword>
<dbReference type="GO" id="GO:0046599">
    <property type="term" value="P:regulation of centriole replication"/>
    <property type="evidence" value="ECO:0007669"/>
    <property type="project" value="TreeGrafter"/>
</dbReference>